<name>A0A377DE70_ECOLX</name>
<dbReference type="InterPro" id="IPR002204">
    <property type="entry name" value="3-OH-isobutyrate_DH-rel_CS"/>
</dbReference>
<dbReference type="PANTHER" id="PTHR22981">
    <property type="entry name" value="3-HYDROXYISOBUTYRATE DEHYDROGENASE-RELATED"/>
    <property type="match status" value="1"/>
</dbReference>
<dbReference type="SUPFAM" id="SSF51735">
    <property type="entry name" value="NAD(P)-binding Rossmann-fold domains"/>
    <property type="match status" value="1"/>
</dbReference>
<dbReference type="Gene3D" id="3.40.50.720">
    <property type="entry name" value="NAD(P)-binding Rossmann-like Domain"/>
    <property type="match status" value="1"/>
</dbReference>
<keyword evidence="2" id="KW-0520">NAD</keyword>
<dbReference type="AlphaFoldDB" id="A0A377DE70"/>
<evidence type="ECO:0000256" key="1">
    <source>
        <dbReference type="ARBA" id="ARBA00023002"/>
    </source>
</evidence>
<sequence length="90" mass="10116">MATIAFLGLGQMGSPMANNLLQKGHSLQVFDVNAQAVDVLVTQGPLRHKPQRKQQQALNLSSLCFPMVTLFDRFCWGKKASVRLFHLTRY</sequence>
<protein>
    <submittedName>
        <fullName evidence="4">Oxidoreductase with NAD(P)-binding Rossmann-fold domain, 3-hydroxyisobutyrate dehydrogenase</fullName>
        <ecNumber evidence="4">1.1.1.31</ecNumber>
        <ecNumber evidence="4">1.1.1.60</ecNumber>
    </submittedName>
</protein>
<gene>
    <name evidence="4" type="primary">garR_4</name>
    <name evidence="4" type="ORF">NCTC7922_04911</name>
</gene>
<dbReference type="InterPro" id="IPR036291">
    <property type="entry name" value="NAD(P)-bd_dom_sf"/>
</dbReference>
<dbReference type="EC" id="1.1.1.60" evidence="4"/>
<dbReference type="Pfam" id="PF03446">
    <property type="entry name" value="NAD_binding_2"/>
    <property type="match status" value="1"/>
</dbReference>
<proteinExistence type="predicted"/>
<evidence type="ECO:0000313" key="4">
    <source>
        <dbReference type="EMBL" id="STM18690.1"/>
    </source>
</evidence>
<dbReference type="EMBL" id="UGFC01000006">
    <property type="protein sequence ID" value="STM18690.1"/>
    <property type="molecule type" value="Genomic_DNA"/>
</dbReference>
<dbReference type="PROSITE" id="PS00895">
    <property type="entry name" value="3_HYDROXYISOBUT_DH"/>
    <property type="match status" value="1"/>
</dbReference>
<dbReference type="EC" id="1.1.1.31" evidence="4"/>
<dbReference type="GO" id="GO:0008679">
    <property type="term" value="F:2-hydroxy-3-oxopropionate reductase activity"/>
    <property type="evidence" value="ECO:0007669"/>
    <property type="project" value="UniProtKB-EC"/>
</dbReference>
<dbReference type="Proteomes" id="UP000254174">
    <property type="component" value="Unassembled WGS sequence"/>
</dbReference>
<dbReference type="GO" id="GO:0008442">
    <property type="term" value="F:3-hydroxyisobutyrate dehydrogenase activity"/>
    <property type="evidence" value="ECO:0007669"/>
    <property type="project" value="UniProtKB-EC"/>
</dbReference>
<feature type="domain" description="6-phosphogluconate dehydrogenase NADP-binding" evidence="3">
    <location>
        <begin position="3"/>
        <end position="68"/>
    </location>
</feature>
<evidence type="ECO:0000313" key="5">
    <source>
        <dbReference type="Proteomes" id="UP000254174"/>
    </source>
</evidence>
<evidence type="ECO:0000256" key="2">
    <source>
        <dbReference type="ARBA" id="ARBA00023027"/>
    </source>
</evidence>
<evidence type="ECO:0000259" key="3">
    <source>
        <dbReference type="Pfam" id="PF03446"/>
    </source>
</evidence>
<dbReference type="GO" id="GO:0050661">
    <property type="term" value="F:NADP binding"/>
    <property type="evidence" value="ECO:0007669"/>
    <property type="project" value="InterPro"/>
</dbReference>
<accession>A0A377DE70</accession>
<keyword evidence="1 4" id="KW-0560">Oxidoreductase</keyword>
<reference evidence="4 5" key="1">
    <citation type="submission" date="2018-06" db="EMBL/GenBank/DDBJ databases">
        <authorList>
            <consortium name="Pathogen Informatics"/>
            <person name="Doyle S."/>
        </authorList>
    </citation>
    <scope>NUCLEOTIDE SEQUENCE [LARGE SCALE GENOMIC DNA]</scope>
    <source>
        <strain evidence="4 5">NCTC7922</strain>
    </source>
</reference>
<organism evidence="4 5">
    <name type="scientific">Escherichia coli</name>
    <dbReference type="NCBI Taxonomy" id="562"/>
    <lineage>
        <taxon>Bacteria</taxon>
        <taxon>Pseudomonadati</taxon>
        <taxon>Pseudomonadota</taxon>
        <taxon>Gammaproteobacteria</taxon>
        <taxon>Enterobacterales</taxon>
        <taxon>Enterobacteriaceae</taxon>
        <taxon>Escherichia</taxon>
    </lineage>
</organism>
<dbReference type="InterPro" id="IPR006115">
    <property type="entry name" value="6PGDH_NADP-bd"/>
</dbReference>
<dbReference type="PANTHER" id="PTHR22981:SF7">
    <property type="entry name" value="3-HYDROXYISOBUTYRATE DEHYDROGENASE, MITOCHONDRIAL"/>
    <property type="match status" value="1"/>
</dbReference>
<dbReference type="GO" id="GO:0016054">
    <property type="term" value="P:organic acid catabolic process"/>
    <property type="evidence" value="ECO:0007669"/>
    <property type="project" value="UniProtKB-ARBA"/>
</dbReference>